<feature type="transmembrane region" description="Helical" evidence="8">
    <location>
        <begin position="168"/>
        <end position="192"/>
    </location>
</feature>
<reference evidence="10" key="1">
    <citation type="submission" date="2021-02" db="EMBL/GenBank/DDBJ databases">
        <authorList>
            <person name="Nowell W R."/>
        </authorList>
    </citation>
    <scope>NUCLEOTIDE SEQUENCE</scope>
</reference>
<dbReference type="PANTHER" id="PTHR43029:SF10">
    <property type="entry name" value="AMMONIUM TRANSPORTER MEP2"/>
    <property type="match status" value="1"/>
</dbReference>
<dbReference type="GO" id="GO:0005886">
    <property type="term" value="C:plasma membrane"/>
    <property type="evidence" value="ECO:0007669"/>
    <property type="project" value="UniProtKB-SubCell"/>
</dbReference>
<dbReference type="Proteomes" id="UP000663874">
    <property type="component" value="Unassembled WGS sequence"/>
</dbReference>
<feature type="transmembrane region" description="Helical" evidence="8">
    <location>
        <begin position="289"/>
        <end position="307"/>
    </location>
</feature>
<evidence type="ECO:0000256" key="6">
    <source>
        <dbReference type="ARBA" id="ARBA00023136"/>
    </source>
</evidence>
<feature type="transmembrane region" description="Helical" evidence="8">
    <location>
        <begin position="136"/>
        <end position="156"/>
    </location>
</feature>
<comment type="caution">
    <text evidence="10">The sequence shown here is derived from an EMBL/GenBank/DDBJ whole genome shotgun (WGS) entry which is preliminary data.</text>
</comment>
<feature type="transmembrane region" description="Helical" evidence="8">
    <location>
        <begin position="17"/>
        <end position="38"/>
    </location>
</feature>
<dbReference type="AlphaFoldDB" id="A0A819TCJ9"/>
<evidence type="ECO:0000313" key="10">
    <source>
        <dbReference type="EMBL" id="CAF4063722.1"/>
    </source>
</evidence>
<proteinExistence type="inferred from homology"/>
<keyword evidence="5 8" id="KW-1133">Transmembrane helix</keyword>
<dbReference type="InterPro" id="IPR029020">
    <property type="entry name" value="Ammonium/urea_transptr"/>
</dbReference>
<dbReference type="InterPro" id="IPR024041">
    <property type="entry name" value="NH4_transpt_AmtB-like_dom"/>
</dbReference>
<dbReference type="InterPro" id="IPR018047">
    <property type="entry name" value="Ammonium_transpt_CS"/>
</dbReference>
<dbReference type="SUPFAM" id="SSF111352">
    <property type="entry name" value="Ammonium transporter"/>
    <property type="match status" value="1"/>
</dbReference>
<dbReference type="Gene3D" id="1.10.3430.10">
    <property type="entry name" value="Ammonium transporter AmtB like domains"/>
    <property type="match status" value="1"/>
</dbReference>
<protein>
    <recommendedName>
        <fullName evidence="8">Ammonium transporter</fullName>
    </recommendedName>
</protein>
<dbReference type="PANTHER" id="PTHR43029">
    <property type="entry name" value="AMMONIUM TRANSPORTER MEP2"/>
    <property type="match status" value="1"/>
</dbReference>
<evidence type="ECO:0000256" key="5">
    <source>
        <dbReference type="ARBA" id="ARBA00022989"/>
    </source>
</evidence>
<feature type="transmembrane region" description="Helical" evidence="8">
    <location>
        <begin position="50"/>
        <end position="73"/>
    </location>
</feature>
<accession>A0A819TCJ9</accession>
<evidence type="ECO:0000256" key="8">
    <source>
        <dbReference type="RuleBase" id="RU362002"/>
    </source>
</evidence>
<feature type="transmembrane region" description="Helical" evidence="8">
    <location>
        <begin position="204"/>
        <end position="224"/>
    </location>
</feature>
<evidence type="ECO:0000259" key="9">
    <source>
        <dbReference type="Pfam" id="PF00909"/>
    </source>
</evidence>
<evidence type="ECO:0000256" key="7">
    <source>
        <dbReference type="ARBA" id="ARBA00023177"/>
    </source>
</evidence>
<feature type="transmembrane region" description="Helical" evidence="8">
    <location>
        <begin position="109"/>
        <end position="129"/>
    </location>
</feature>
<feature type="transmembrane region" description="Helical" evidence="8">
    <location>
        <begin position="264"/>
        <end position="283"/>
    </location>
</feature>
<dbReference type="GO" id="GO:0008519">
    <property type="term" value="F:ammonium channel activity"/>
    <property type="evidence" value="ECO:0007669"/>
    <property type="project" value="InterPro"/>
</dbReference>
<dbReference type="InterPro" id="IPR001905">
    <property type="entry name" value="Ammonium_transpt"/>
</dbReference>
<name>A0A819TCJ9_9BILA</name>
<feature type="transmembrane region" description="Helical" evidence="8">
    <location>
        <begin position="319"/>
        <end position="340"/>
    </location>
</feature>
<gene>
    <name evidence="10" type="ORF">FNK824_LOCUS29404</name>
</gene>
<dbReference type="Pfam" id="PF00909">
    <property type="entry name" value="Ammonium_transp"/>
    <property type="match status" value="1"/>
</dbReference>
<comment type="subcellular location">
    <subcellularLocation>
        <location evidence="8">Cell membrane</location>
        <topology evidence="8">Multi-pass membrane protein</topology>
    </subcellularLocation>
    <subcellularLocation>
        <location evidence="1">Membrane</location>
        <topology evidence="1">Multi-pass membrane protein</topology>
    </subcellularLocation>
</comment>
<keyword evidence="3 8" id="KW-0813">Transport</keyword>
<keyword evidence="6 8" id="KW-0472">Membrane</keyword>
<comment type="similarity">
    <text evidence="2 8">Belongs to the ammonia transporter channel (TC 1.A.11.2) family.</text>
</comment>
<evidence type="ECO:0000256" key="4">
    <source>
        <dbReference type="ARBA" id="ARBA00022692"/>
    </source>
</evidence>
<feature type="transmembrane region" description="Helical" evidence="8">
    <location>
        <begin position="236"/>
        <end position="257"/>
    </location>
</feature>
<feature type="non-terminal residue" evidence="10">
    <location>
        <position position="1"/>
    </location>
</feature>
<evidence type="ECO:0000256" key="1">
    <source>
        <dbReference type="ARBA" id="ARBA00004141"/>
    </source>
</evidence>
<dbReference type="NCBIfam" id="TIGR00836">
    <property type="entry name" value="amt"/>
    <property type="match status" value="1"/>
</dbReference>
<evidence type="ECO:0000313" key="11">
    <source>
        <dbReference type="Proteomes" id="UP000663874"/>
    </source>
</evidence>
<evidence type="ECO:0000256" key="2">
    <source>
        <dbReference type="ARBA" id="ARBA00005887"/>
    </source>
</evidence>
<dbReference type="PROSITE" id="PS01219">
    <property type="entry name" value="AMMONIUM_TRANSP"/>
    <property type="match status" value="1"/>
</dbReference>
<feature type="transmembrane region" description="Helical" evidence="8">
    <location>
        <begin position="360"/>
        <end position="386"/>
    </location>
</feature>
<organism evidence="10 11">
    <name type="scientific">Rotaria sordida</name>
    <dbReference type="NCBI Taxonomy" id="392033"/>
    <lineage>
        <taxon>Eukaryota</taxon>
        <taxon>Metazoa</taxon>
        <taxon>Spiralia</taxon>
        <taxon>Gnathifera</taxon>
        <taxon>Rotifera</taxon>
        <taxon>Eurotatoria</taxon>
        <taxon>Bdelloidea</taxon>
        <taxon>Philodinida</taxon>
        <taxon>Philodinidae</taxon>
        <taxon>Rotaria</taxon>
    </lineage>
</organism>
<keyword evidence="7 8" id="KW-0924">Ammonia transport</keyword>
<evidence type="ECO:0000256" key="3">
    <source>
        <dbReference type="ARBA" id="ARBA00022448"/>
    </source>
</evidence>
<keyword evidence="4 8" id="KW-0812">Transmembrane</keyword>
<dbReference type="EMBL" id="CAJOBE010008543">
    <property type="protein sequence ID" value="CAF4063722.1"/>
    <property type="molecule type" value="Genomic_DNA"/>
</dbReference>
<feature type="domain" description="Ammonium transporter AmtB-like" evidence="9">
    <location>
        <begin position="17"/>
        <end position="411"/>
    </location>
</feature>
<sequence length="418" mass="44969">MENTTMTPSNHNTGDNAWMMTSTALVLLMTPALAFFYGGLVDRKNVLNQLFLSFICMGIVFLQWVLFGFSFAFGPPVSVGFGSFGWSVLRFGEYKNAIYSPTYPLLTYAAYQGTFAIITPALISGAIVGRMKLIPYMLFIFLWTTVCYDPMAHWVWGSNGWLKHLGTLDFAGGTVVHILSGVSGFVASLILGKRSDYDPRGTTDHNLPFTILGTCLLWVGWSGFNGGSANGADGLAALALINTNAAAATGLVTWVVIDAIRGHVSISGACIGPIVGLVAVTPACGFVQPGWALLIGFIATVVVYFLLLNKHHMFFDDALDVALVHGCGGIIGAFLTGLFSEKWVNSRDGVDGAFYGRPIQLWYQIAGILTAIGFAAVCTAGILYPLDWIMGIRLAKEDELEGLDLTAHGESWQVTASR</sequence>